<evidence type="ECO:0000256" key="3">
    <source>
        <dbReference type="ARBA" id="ARBA00023136"/>
    </source>
</evidence>
<feature type="region of interest" description="Disordered" evidence="7">
    <location>
        <begin position="40"/>
        <end position="73"/>
    </location>
</feature>
<sequence>MRHLMSPSARHTLRTLAALLLGAGLLAGCGQKGPLYLPADADAGGQRAEAPAPAADASETESTAAAETSGSDA</sequence>
<keyword evidence="6 8" id="KW-0449">Lipoprotein</keyword>
<keyword evidence="2" id="KW-0732">Signal</keyword>
<dbReference type="AlphaFoldDB" id="A0AAP4TYU0"/>
<evidence type="ECO:0000256" key="2">
    <source>
        <dbReference type="ARBA" id="ARBA00022729"/>
    </source>
</evidence>
<evidence type="ECO:0000256" key="1">
    <source>
        <dbReference type="ARBA" id="ARBA00004459"/>
    </source>
</evidence>
<comment type="caution">
    <text evidence="8">The sequence shown here is derived from an EMBL/GenBank/DDBJ whole genome shotgun (WGS) entry which is preliminary data.</text>
</comment>
<gene>
    <name evidence="8" type="ORF">Q4535_08745</name>
</gene>
<evidence type="ECO:0000313" key="9">
    <source>
        <dbReference type="Proteomes" id="UP001170481"/>
    </source>
</evidence>
<dbReference type="GO" id="GO:0009279">
    <property type="term" value="C:cell outer membrane"/>
    <property type="evidence" value="ECO:0007669"/>
    <property type="project" value="UniProtKB-SubCell"/>
</dbReference>
<evidence type="ECO:0000313" key="8">
    <source>
        <dbReference type="EMBL" id="MDO6672208.1"/>
    </source>
</evidence>
<protein>
    <submittedName>
        <fullName evidence="8">Lipoprotein</fullName>
    </submittedName>
</protein>
<dbReference type="NCBIfam" id="NF047847">
    <property type="entry name" value="SS_mature_LptM"/>
    <property type="match status" value="1"/>
</dbReference>
<evidence type="ECO:0000256" key="4">
    <source>
        <dbReference type="ARBA" id="ARBA00023139"/>
    </source>
</evidence>
<keyword evidence="5" id="KW-0998">Cell outer membrane</keyword>
<comment type="subcellular location">
    <subcellularLocation>
        <location evidence="1">Cell outer membrane</location>
        <topology evidence="1">Lipid-anchor</topology>
    </subcellularLocation>
</comment>
<accession>A0AAP4TYU0</accession>
<name>A0AAP4TYU0_9GAMM</name>
<dbReference type="EMBL" id="JAUORK010000009">
    <property type="protein sequence ID" value="MDO6672208.1"/>
    <property type="molecule type" value="Genomic_DNA"/>
</dbReference>
<organism evidence="8 9">
    <name type="scientific">Cobetia amphilecti</name>
    <dbReference type="NCBI Taxonomy" id="1055104"/>
    <lineage>
        <taxon>Bacteria</taxon>
        <taxon>Pseudomonadati</taxon>
        <taxon>Pseudomonadota</taxon>
        <taxon>Gammaproteobacteria</taxon>
        <taxon>Oceanospirillales</taxon>
        <taxon>Halomonadaceae</taxon>
        <taxon>Cobetia</taxon>
    </lineage>
</organism>
<dbReference type="Pfam" id="PF13627">
    <property type="entry name" value="LptM_cons"/>
    <property type="match status" value="1"/>
</dbReference>
<feature type="compositionally biased region" description="Low complexity" evidence="7">
    <location>
        <begin position="48"/>
        <end position="73"/>
    </location>
</feature>
<evidence type="ECO:0000256" key="7">
    <source>
        <dbReference type="SAM" id="MobiDB-lite"/>
    </source>
</evidence>
<proteinExistence type="predicted"/>
<keyword evidence="4" id="KW-0564">Palmitate</keyword>
<evidence type="ECO:0000256" key="6">
    <source>
        <dbReference type="ARBA" id="ARBA00023288"/>
    </source>
</evidence>
<dbReference type="PROSITE" id="PS51257">
    <property type="entry name" value="PROKAR_LIPOPROTEIN"/>
    <property type="match status" value="1"/>
</dbReference>
<reference evidence="8" key="1">
    <citation type="submission" date="2023-07" db="EMBL/GenBank/DDBJ databases">
        <title>Genome content predicts the carbon catabolic preferences of heterotrophic bacteria.</title>
        <authorList>
            <person name="Gralka M."/>
        </authorList>
    </citation>
    <scope>NUCLEOTIDE SEQUENCE</scope>
    <source>
        <strain evidence="8">C2R13</strain>
    </source>
</reference>
<evidence type="ECO:0000256" key="5">
    <source>
        <dbReference type="ARBA" id="ARBA00023237"/>
    </source>
</evidence>
<keyword evidence="3" id="KW-0472">Membrane</keyword>
<dbReference type="InterPro" id="IPR032831">
    <property type="entry name" value="LptM_cons"/>
</dbReference>
<dbReference type="Proteomes" id="UP001170481">
    <property type="component" value="Unassembled WGS sequence"/>
</dbReference>